<dbReference type="InterPro" id="IPR017853">
    <property type="entry name" value="GH"/>
</dbReference>
<sequence precursor="true">MEFTMRPSLALLLLCLPAACAEKAAYDSNGRITALISDSGALGVTSNLIAVLPGGKRVPLMTRRDDTRATRQGLDLAWSLTFTLPDGARGRATLKSEEDAAGLRYTVSVTAESTLEVDALELVLDLPHAAFVKGAISPDAAPPIPLAVVRASGPVLFHGEASTLRAASPNADLTLDLAFAPRTAISVIDRWDPAGRSYQLRAAVVRGSMQSGAAATLSTAIHLTNRAPAPAPARITLDSARTRYRFDGFGANYCWNNQSPVSAYTMANLKLAWARTELKAQQWDKQRANPGAELRADFETMGRLAQKNVPFVISIWWLPERFYTDPYEKPRSAHVRTIDPARWDDLLDLLGSYLVYAKREYSAEPALFSFNEANIGIYVGLTPQSHTEAIKRIGAHFQKLGLKTKMLLGDATGPRDTHKFALDAAADPDALQYVGAVGFHSWGGGTAEQYTAWGDLAEWLHLPLLVTELGVDADAYHNRAYDSFQYGLEEARMTQELLLWARPQGTQYWQFTNDYSLVHSDRDGKIEPTARFWILKHFTDLTPPHSEVLAADSSDPGLLATAFRAQGSYTIHILNTGAGRPVDLAGLPDAAWQITETTESAPYQQRPAPMSGNHALRVDLPARSLVTLTSPEPRR</sequence>
<dbReference type="Gene3D" id="2.60.40.1180">
    <property type="entry name" value="Golgi alpha-mannosidase II"/>
    <property type="match status" value="1"/>
</dbReference>
<accession>Q01NY9</accession>
<dbReference type="SUPFAM" id="SSF51445">
    <property type="entry name" value="(Trans)glycosidases"/>
    <property type="match status" value="1"/>
</dbReference>
<dbReference type="InterPro" id="IPR013780">
    <property type="entry name" value="Glyco_hydro_b"/>
</dbReference>
<proteinExistence type="predicted"/>
<dbReference type="KEGG" id="sus:Acid_7733"/>
<dbReference type="AlphaFoldDB" id="Q01NY9"/>
<feature type="signal peptide" evidence="1">
    <location>
        <begin position="1"/>
        <end position="21"/>
    </location>
</feature>
<reference evidence="2" key="1">
    <citation type="submission" date="2006-10" db="EMBL/GenBank/DDBJ databases">
        <title>Complete sequence of Solibacter usitatus Ellin6076.</title>
        <authorList>
            <consortium name="US DOE Joint Genome Institute"/>
            <person name="Copeland A."/>
            <person name="Lucas S."/>
            <person name="Lapidus A."/>
            <person name="Barry K."/>
            <person name="Detter J.C."/>
            <person name="Glavina del Rio T."/>
            <person name="Hammon N."/>
            <person name="Israni S."/>
            <person name="Dalin E."/>
            <person name="Tice H."/>
            <person name="Pitluck S."/>
            <person name="Thompson L.S."/>
            <person name="Brettin T."/>
            <person name="Bruce D."/>
            <person name="Han C."/>
            <person name="Tapia R."/>
            <person name="Gilna P."/>
            <person name="Schmutz J."/>
            <person name="Larimer F."/>
            <person name="Land M."/>
            <person name="Hauser L."/>
            <person name="Kyrpides N."/>
            <person name="Mikhailova N."/>
            <person name="Janssen P.H."/>
            <person name="Kuske C.R."/>
            <person name="Richardson P."/>
        </authorList>
    </citation>
    <scope>NUCLEOTIDE SEQUENCE</scope>
    <source>
        <strain evidence="2">Ellin6076</strain>
    </source>
</reference>
<evidence type="ECO:0000256" key="1">
    <source>
        <dbReference type="SAM" id="SignalP"/>
    </source>
</evidence>
<dbReference type="eggNOG" id="ENOG502ZAWK">
    <property type="taxonomic scope" value="Bacteria"/>
</dbReference>
<dbReference type="InParanoid" id="Q01NY9"/>
<dbReference type="OrthoDB" id="1395472at2"/>
<feature type="chain" id="PRO_5004162882" evidence="1">
    <location>
        <begin position="22"/>
        <end position="635"/>
    </location>
</feature>
<dbReference type="HOGENOM" id="CLU_427490_0_0_0"/>
<dbReference type="STRING" id="234267.Acid_7733"/>
<protein>
    <submittedName>
        <fullName evidence="2">Uncharacterized protein</fullName>
    </submittedName>
</protein>
<organism evidence="2">
    <name type="scientific">Solibacter usitatus (strain Ellin6076)</name>
    <dbReference type="NCBI Taxonomy" id="234267"/>
    <lineage>
        <taxon>Bacteria</taxon>
        <taxon>Pseudomonadati</taxon>
        <taxon>Acidobacteriota</taxon>
        <taxon>Terriglobia</taxon>
        <taxon>Bryobacterales</taxon>
        <taxon>Solibacteraceae</taxon>
        <taxon>Candidatus Solibacter</taxon>
    </lineage>
</organism>
<evidence type="ECO:0000313" key="2">
    <source>
        <dbReference type="EMBL" id="ABJ88631.1"/>
    </source>
</evidence>
<name>Q01NY9_SOLUE</name>
<dbReference type="EMBL" id="CP000473">
    <property type="protein sequence ID" value="ABJ88631.1"/>
    <property type="molecule type" value="Genomic_DNA"/>
</dbReference>
<dbReference type="Gene3D" id="3.20.20.80">
    <property type="entry name" value="Glycosidases"/>
    <property type="match status" value="1"/>
</dbReference>
<gene>
    <name evidence="2" type="ordered locus">Acid_7733</name>
</gene>
<keyword evidence="1" id="KW-0732">Signal</keyword>